<evidence type="ECO:0000313" key="5">
    <source>
        <dbReference type="Proteomes" id="UP000233375"/>
    </source>
</evidence>
<evidence type="ECO:0000256" key="3">
    <source>
        <dbReference type="SAM" id="MobiDB-lite"/>
    </source>
</evidence>
<comment type="caution">
    <text evidence="4">The sequence shown here is derived from an EMBL/GenBank/DDBJ whole genome shotgun (WGS) entry which is preliminary data.</text>
</comment>
<feature type="region of interest" description="Disordered" evidence="3">
    <location>
        <begin position="356"/>
        <end position="383"/>
    </location>
</feature>
<evidence type="ECO:0000256" key="1">
    <source>
        <dbReference type="ARBA" id="ARBA00005541"/>
    </source>
</evidence>
<accession>A0A2N0Z0P3</accession>
<dbReference type="RefSeq" id="WP_101177838.1">
    <property type="nucleotide sequence ID" value="NZ_PISE01000030.1"/>
</dbReference>
<dbReference type="Pfam" id="PF05816">
    <property type="entry name" value="TelA"/>
    <property type="match status" value="1"/>
</dbReference>
<comment type="similarity">
    <text evidence="1 2">Belongs to the TelA family.</text>
</comment>
<dbReference type="Proteomes" id="UP000233375">
    <property type="component" value="Unassembled WGS sequence"/>
</dbReference>
<protein>
    <submittedName>
        <fullName evidence="4">Toxic anion resistance protein</fullName>
    </submittedName>
</protein>
<dbReference type="OrthoDB" id="9768858at2"/>
<dbReference type="EMBL" id="PISE01000030">
    <property type="protein sequence ID" value="PKG23069.1"/>
    <property type="molecule type" value="Genomic_DNA"/>
</dbReference>
<reference evidence="4 5" key="1">
    <citation type="journal article" date="2003" name="Int. J. Syst. Evol. Microbiol.">
        <title>Bacillus nealsonii sp. nov., isolated from a spacecraft-assembly facility, whose spores are gamma-radiation resistant.</title>
        <authorList>
            <person name="Venkateswaran K."/>
            <person name="Kempf M."/>
            <person name="Chen F."/>
            <person name="Satomi M."/>
            <person name="Nicholson W."/>
            <person name="Kern R."/>
        </authorList>
    </citation>
    <scope>NUCLEOTIDE SEQUENCE [LARGE SCALE GENOMIC DNA]</scope>
    <source>
        <strain evidence="4 5">FO-92</strain>
    </source>
</reference>
<proteinExistence type="inferred from homology"/>
<keyword evidence="5" id="KW-1185">Reference proteome</keyword>
<evidence type="ECO:0000313" key="4">
    <source>
        <dbReference type="EMBL" id="PKG23069.1"/>
    </source>
</evidence>
<dbReference type="InterPro" id="IPR008863">
    <property type="entry name" value="Toxic_anion-R_TelA"/>
</dbReference>
<evidence type="ECO:0000256" key="2">
    <source>
        <dbReference type="PIRNR" id="PIRNR026508"/>
    </source>
</evidence>
<dbReference type="PANTHER" id="PTHR38432:SF1">
    <property type="entry name" value="TELA-LIKE PROTEIN SAOUHSC_01408"/>
    <property type="match status" value="1"/>
</dbReference>
<gene>
    <name evidence="4" type="ORF">CWS01_14100</name>
</gene>
<organism evidence="4 5">
    <name type="scientific">Niallia nealsonii</name>
    <dbReference type="NCBI Taxonomy" id="115979"/>
    <lineage>
        <taxon>Bacteria</taxon>
        <taxon>Bacillati</taxon>
        <taxon>Bacillota</taxon>
        <taxon>Bacilli</taxon>
        <taxon>Bacillales</taxon>
        <taxon>Bacillaceae</taxon>
        <taxon>Niallia</taxon>
    </lineage>
</organism>
<sequence>MSDGLKSLPFEKDEGTEDELFLASIAAGNINTLDKEATPSSPLINRLSDGDKQKAYELAGRIEPSKHGDLVFFGAKAQKNLLSFSYSMLEHVQKKEAGDVGVIIAELMGKLNEINPDELKIEKKSFFARLFGRASSSVQEVLSKYQKTSAQIDRINVKLGRSKNIILSDIHLLEQLYQDNKNYFYLLNMYIAAGELKLQEVTNQIIPEMKKEAERTKDEMKLQEAEDMMAFADQLAQRIYDLKISRQITIQTAPQIRLIQHTNKMIVEKIQSSIMTTIPLWRNQVALALTLLKNRHELNAQKRANKTTEEILQKNSRFIQNSAVGNGEERIQLEIETLKNTHLDLISRLEETLQLENDSKQKRMDAQQEFEGIKDKWSNKEDQ</sequence>
<dbReference type="PIRSF" id="PIRSF026508">
    <property type="entry name" value="TelA"/>
    <property type="match status" value="1"/>
</dbReference>
<dbReference type="AlphaFoldDB" id="A0A2N0Z0P3"/>
<dbReference type="PANTHER" id="PTHR38432">
    <property type="entry name" value="TELA-LIKE PROTEIN SAOUHSC_01408"/>
    <property type="match status" value="1"/>
</dbReference>
<name>A0A2N0Z0P3_9BACI</name>